<dbReference type="PANTHER" id="PTHR33371:SF15">
    <property type="entry name" value="LIPOPROTEIN LPRN"/>
    <property type="match status" value="1"/>
</dbReference>
<evidence type="ECO:0000259" key="4">
    <source>
        <dbReference type="Pfam" id="PF11887"/>
    </source>
</evidence>
<dbReference type="Proteomes" id="UP000539313">
    <property type="component" value="Unassembled WGS sequence"/>
</dbReference>
<dbReference type="PANTHER" id="PTHR33371">
    <property type="entry name" value="INTERMEMBRANE PHOSPHOLIPID TRANSPORT SYSTEM BINDING PROTEIN MLAD-RELATED"/>
    <property type="match status" value="1"/>
</dbReference>
<dbReference type="AlphaFoldDB" id="A0A7W3MYN3"/>
<keyword evidence="6" id="KW-1185">Reference proteome</keyword>
<organism evidence="5 6">
    <name type="scientific">Thermomonospora cellulosilytica</name>
    <dbReference type="NCBI Taxonomy" id="1411118"/>
    <lineage>
        <taxon>Bacteria</taxon>
        <taxon>Bacillati</taxon>
        <taxon>Actinomycetota</taxon>
        <taxon>Actinomycetes</taxon>
        <taxon>Streptosporangiales</taxon>
        <taxon>Thermomonosporaceae</taxon>
        <taxon>Thermomonospora</taxon>
    </lineage>
</organism>
<reference evidence="5 6" key="1">
    <citation type="submission" date="2020-08" db="EMBL/GenBank/DDBJ databases">
        <title>Sequencing the genomes of 1000 actinobacteria strains.</title>
        <authorList>
            <person name="Klenk H.-P."/>
        </authorList>
    </citation>
    <scope>NUCLEOTIDE SEQUENCE [LARGE SCALE GENOMIC DNA]</scope>
    <source>
        <strain evidence="5 6">DSM 45823</strain>
    </source>
</reference>
<evidence type="ECO:0000256" key="2">
    <source>
        <dbReference type="SAM" id="SignalP"/>
    </source>
</evidence>
<accession>A0A7W3MYN3</accession>
<dbReference type="InterPro" id="IPR005693">
    <property type="entry name" value="Mce"/>
</dbReference>
<evidence type="ECO:0000256" key="1">
    <source>
        <dbReference type="SAM" id="MobiDB-lite"/>
    </source>
</evidence>
<dbReference type="Pfam" id="PF02470">
    <property type="entry name" value="MlaD"/>
    <property type="match status" value="1"/>
</dbReference>
<feature type="chain" id="PRO_5038970749" evidence="2">
    <location>
        <begin position="19"/>
        <end position="442"/>
    </location>
</feature>
<protein>
    <submittedName>
        <fullName evidence="5">Phospholipid/cholesterol/gamma-HCH transport system substrate-binding protein</fullName>
    </submittedName>
</protein>
<feature type="compositionally biased region" description="Low complexity" evidence="1">
    <location>
        <begin position="378"/>
        <end position="401"/>
    </location>
</feature>
<evidence type="ECO:0000313" key="6">
    <source>
        <dbReference type="Proteomes" id="UP000539313"/>
    </source>
</evidence>
<sequence>MRRPIVKTAVAGLALALAAGCSTGEGGYRGIYDMPLPGGADVGDDPYTVKAQFGNVLSLVPHAAVRVNDVAVGRVTDITLPADGWRAEVTMVINRNVRLPANALARLEQSSLLGEKYVQLMPPPDGTAQGTLRDGAVIPEDRTNRYPEVEEVFGAMSMLLNGGGIGQIQTITRELNRALEGNEPQIRSMLKRVNELTSTLDAHSGDITAALDAIDRLSATLASRRTQINVALDDISPGLDVLEDQRGQLMTMLRALEDLGEVATDVIDRSKADMVADLRALAPILQRLADAGTALPKSLEVLLTYPFTDQVLNAVRGDYLNVYLSTTAVDGTSIIPFITCGQVGSNEEFTNANEGCRQGPASGGQAPVNLRHAPLPLPSVGVPTTTGPSPRSTTAPRRVGPPTAPGGTGTGPGTGTGSTAPTSPAGTSPGTPSATTSQAGGN</sequence>
<feature type="domain" description="Mce/MlaD" evidence="3">
    <location>
        <begin position="46"/>
        <end position="123"/>
    </location>
</feature>
<dbReference type="RefSeq" id="WP_312881051.1">
    <property type="nucleotide sequence ID" value="NZ_JACJII010000001.1"/>
</dbReference>
<dbReference type="InterPro" id="IPR024516">
    <property type="entry name" value="Mce_C"/>
</dbReference>
<dbReference type="PROSITE" id="PS51257">
    <property type="entry name" value="PROKAR_LIPOPROTEIN"/>
    <property type="match status" value="1"/>
</dbReference>
<dbReference type="EMBL" id="JACJII010000001">
    <property type="protein sequence ID" value="MBA9004317.1"/>
    <property type="molecule type" value="Genomic_DNA"/>
</dbReference>
<comment type="caution">
    <text evidence="5">The sequence shown here is derived from an EMBL/GenBank/DDBJ whole genome shotgun (WGS) entry which is preliminary data.</text>
</comment>
<feature type="signal peptide" evidence="2">
    <location>
        <begin position="1"/>
        <end position="18"/>
    </location>
</feature>
<dbReference type="InterPro" id="IPR003399">
    <property type="entry name" value="Mce/MlaD"/>
</dbReference>
<proteinExistence type="predicted"/>
<dbReference type="NCBIfam" id="TIGR00996">
    <property type="entry name" value="Mtu_fam_mce"/>
    <property type="match status" value="1"/>
</dbReference>
<name>A0A7W3MYN3_9ACTN</name>
<feature type="compositionally biased region" description="Gly residues" evidence="1">
    <location>
        <begin position="406"/>
        <end position="416"/>
    </location>
</feature>
<evidence type="ECO:0000259" key="3">
    <source>
        <dbReference type="Pfam" id="PF02470"/>
    </source>
</evidence>
<dbReference type="InterPro" id="IPR052336">
    <property type="entry name" value="MlaD_Phospholipid_Transporter"/>
</dbReference>
<dbReference type="GO" id="GO:0005576">
    <property type="term" value="C:extracellular region"/>
    <property type="evidence" value="ECO:0007669"/>
    <property type="project" value="TreeGrafter"/>
</dbReference>
<gene>
    <name evidence="5" type="ORF">HNR21_003199</name>
</gene>
<evidence type="ECO:0000313" key="5">
    <source>
        <dbReference type="EMBL" id="MBA9004317.1"/>
    </source>
</evidence>
<keyword evidence="2" id="KW-0732">Signal</keyword>
<feature type="region of interest" description="Disordered" evidence="1">
    <location>
        <begin position="351"/>
        <end position="442"/>
    </location>
</feature>
<feature type="compositionally biased region" description="Low complexity" evidence="1">
    <location>
        <begin position="417"/>
        <end position="442"/>
    </location>
</feature>
<feature type="domain" description="Mammalian cell entry C-terminal" evidence="4">
    <location>
        <begin position="130"/>
        <end position="301"/>
    </location>
</feature>
<dbReference type="Pfam" id="PF11887">
    <property type="entry name" value="Mce4_CUP1"/>
    <property type="match status" value="1"/>
</dbReference>